<keyword evidence="8" id="KW-0408">Iron</keyword>
<evidence type="ECO:0000256" key="4">
    <source>
        <dbReference type="ARBA" id="ARBA00022630"/>
    </source>
</evidence>
<keyword evidence="9" id="KW-0411">Iron-sulfur</keyword>
<comment type="cofactor">
    <cofactor evidence="2">
        <name>[4Fe-4S] cluster</name>
        <dbReference type="ChEBI" id="CHEBI:49883"/>
    </cofactor>
</comment>
<keyword evidence="7 12" id="KW-0560">Oxidoreductase</keyword>
<dbReference type="InterPro" id="IPR013785">
    <property type="entry name" value="Aldolase_TIM"/>
</dbReference>
<evidence type="ECO:0000259" key="10">
    <source>
        <dbReference type="Pfam" id="PF00724"/>
    </source>
</evidence>
<keyword evidence="6" id="KW-0479">Metal-binding</keyword>
<comment type="cofactor">
    <cofactor evidence="1">
        <name>FMN</name>
        <dbReference type="ChEBI" id="CHEBI:58210"/>
    </cofactor>
</comment>
<evidence type="ECO:0000256" key="2">
    <source>
        <dbReference type="ARBA" id="ARBA00001966"/>
    </source>
</evidence>
<dbReference type="GO" id="GO:0010181">
    <property type="term" value="F:FMN binding"/>
    <property type="evidence" value="ECO:0007669"/>
    <property type="project" value="InterPro"/>
</dbReference>
<dbReference type="Pfam" id="PF00724">
    <property type="entry name" value="Oxidored_FMN"/>
    <property type="match status" value="1"/>
</dbReference>
<dbReference type="Gene3D" id="3.50.50.60">
    <property type="entry name" value="FAD/NAD(P)-binding domain"/>
    <property type="match status" value="1"/>
</dbReference>
<dbReference type="SUPFAM" id="SSF51905">
    <property type="entry name" value="FAD/NAD(P)-binding domain"/>
    <property type="match status" value="1"/>
</dbReference>
<dbReference type="EMBL" id="LT962688">
    <property type="protein sequence ID" value="SOR28392.1"/>
    <property type="molecule type" value="Genomic_DNA"/>
</dbReference>
<evidence type="ECO:0000256" key="9">
    <source>
        <dbReference type="ARBA" id="ARBA00023014"/>
    </source>
</evidence>
<gene>
    <name evidence="12" type="ORF">TK0001_1790</name>
</gene>
<dbReference type="Gene3D" id="3.40.50.720">
    <property type="entry name" value="NAD(P)-binding Rossmann-like Domain"/>
    <property type="match status" value="1"/>
</dbReference>
<dbReference type="GO" id="GO:0051536">
    <property type="term" value="F:iron-sulfur cluster binding"/>
    <property type="evidence" value="ECO:0007669"/>
    <property type="project" value="UniProtKB-KW"/>
</dbReference>
<evidence type="ECO:0000313" key="12">
    <source>
        <dbReference type="EMBL" id="SOR28392.1"/>
    </source>
</evidence>
<dbReference type="GO" id="GO:0046872">
    <property type="term" value="F:metal ion binding"/>
    <property type="evidence" value="ECO:0007669"/>
    <property type="project" value="UniProtKB-KW"/>
</dbReference>
<dbReference type="PRINTS" id="PR00411">
    <property type="entry name" value="PNDRDTASEI"/>
</dbReference>
<feature type="domain" description="NADH:flavin oxidoreductase/NADH oxidase N-terminal" evidence="10">
    <location>
        <begin position="8"/>
        <end position="344"/>
    </location>
</feature>
<dbReference type="InterPro" id="IPR051793">
    <property type="entry name" value="NADH:flavin_oxidoreductase"/>
</dbReference>
<evidence type="ECO:0000313" key="13">
    <source>
        <dbReference type="Proteomes" id="UP000233769"/>
    </source>
</evidence>
<dbReference type="PRINTS" id="PR00368">
    <property type="entry name" value="FADPNR"/>
</dbReference>
<dbReference type="InterPro" id="IPR001155">
    <property type="entry name" value="OxRdtase_FMN_N"/>
</dbReference>
<sequence length="709" mass="76902">MIANADALLKPLTIKGLTIRNRVMSTSHAPGYGRDGKPQERYQLYHAEKAKGGIGLTMFGGSSSVAVDSPAAPWNQISVADDSVIPFFQQFSDRVHAHGGKLMIQLTHMGRRTKWDTEHWLPTVSPSPRREPASRTIPKEMEAEDIARIVKSFAQAARRCREGGLDGCEVSAAHGHLIDQFWSPSVNQRTDRYGGSLENRMRFGIEVLEAMRAEAGDDYVIGIRMSGDEMIADGLSQEDCVTIASEYARRGLVDFLNILGGQARDHIAHAISLPNMSFPVAPFLFLPSAIKREVDVPVFHAQRVTDLATAARAVAEGHVDMVAMTRAHIADPHLVKKLSEGRADDIRQCVGAGYCIDRIYVGGDALCIQNAATGREATMPHEIRKADLRRRVVVIGAGPGGLEAARVCAERGHAVVLFEKSGQAGGQIGIAAKAGWREAMSGITRWLVAQVTKLGVDLRLNTEATEEAVLAEKPDVVIVATGGTPFRGHAKGAAQHAVTTAEVLAGAVEPTGSVLLYDEMGQHNAASVAEQLAKRGCLVEIATHDRMVAEEVGTTNQPIHLRELYKLGVVMSPNLELIEIYPEGNRFVAALRNTMTDAEEERLVDRIIVDHGTLPVDALYHGLKEASVNRGQTDPDALIRGEPQPYDLSKGYALYRIGDAVAGRNIHAAIYDALRLCKDLLIGFPPARGERVAGTLSCLREAEAKPERR</sequence>
<evidence type="ECO:0000256" key="8">
    <source>
        <dbReference type="ARBA" id="ARBA00023004"/>
    </source>
</evidence>
<accession>A0A2N9AM75</accession>
<dbReference type="CDD" id="cd04734">
    <property type="entry name" value="OYE_like_3_FMN"/>
    <property type="match status" value="1"/>
</dbReference>
<dbReference type="Gene3D" id="3.20.20.70">
    <property type="entry name" value="Aldolase class I"/>
    <property type="match status" value="1"/>
</dbReference>
<feature type="domain" description="FAD/NAD(P)-binding" evidence="11">
    <location>
        <begin position="391"/>
        <end position="629"/>
    </location>
</feature>
<evidence type="ECO:0000256" key="1">
    <source>
        <dbReference type="ARBA" id="ARBA00001917"/>
    </source>
</evidence>
<protein>
    <submittedName>
        <fullName evidence="12">NADH:flavin oxidoreductase/NADH oxidase</fullName>
        <ecNumber evidence="12">1.-.-.-</ecNumber>
    </submittedName>
</protein>
<evidence type="ECO:0000256" key="6">
    <source>
        <dbReference type="ARBA" id="ARBA00022723"/>
    </source>
</evidence>
<evidence type="ECO:0000256" key="3">
    <source>
        <dbReference type="ARBA" id="ARBA00011048"/>
    </source>
</evidence>
<proteinExistence type="inferred from homology"/>
<dbReference type="InterPro" id="IPR023753">
    <property type="entry name" value="FAD/NAD-binding_dom"/>
</dbReference>
<evidence type="ECO:0000256" key="5">
    <source>
        <dbReference type="ARBA" id="ARBA00022643"/>
    </source>
</evidence>
<name>A0A2N9AM75_METEX</name>
<keyword evidence="4" id="KW-0285">Flavoprotein</keyword>
<dbReference type="SUPFAM" id="SSF51395">
    <property type="entry name" value="FMN-linked oxidoreductases"/>
    <property type="match status" value="1"/>
</dbReference>
<dbReference type="InterPro" id="IPR036188">
    <property type="entry name" value="FAD/NAD-bd_sf"/>
</dbReference>
<dbReference type="EC" id="1.-.-.-" evidence="12"/>
<dbReference type="Proteomes" id="UP000233769">
    <property type="component" value="Chromosome tk0001"/>
</dbReference>
<dbReference type="Pfam" id="PF07992">
    <property type="entry name" value="Pyr_redox_2"/>
    <property type="match status" value="1"/>
</dbReference>
<evidence type="ECO:0000259" key="11">
    <source>
        <dbReference type="Pfam" id="PF07992"/>
    </source>
</evidence>
<organism evidence="12 13">
    <name type="scientific">Methylorubrum extorquens</name>
    <name type="common">Methylobacterium dichloromethanicum</name>
    <name type="synonym">Methylobacterium extorquens</name>
    <dbReference type="NCBI Taxonomy" id="408"/>
    <lineage>
        <taxon>Bacteria</taxon>
        <taxon>Pseudomonadati</taxon>
        <taxon>Pseudomonadota</taxon>
        <taxon>Alphaproteobacteria</taxon>
        <taxon>Hyphomicrobiales</taxon>
        <taxon>Methylobacteriaceae</taxon>
        <taxon>Methylorubrum</taxon>
    </lineage>
</organism>
<evidence type="ECO:0000256" key="7">
    <source>
        <dbReference type="ARBA" id="ARBA00023002"/>
    </source>
</evidence>
<dbReference type="GO" id="GO:0033543">
    <property type="term" value="P:fatty acid beta-oxidation, unsaturated, even number, reductase/isomerase pathway"/>
    <property type="evidence" value="ECO:0007669"/>
    <property type="project" value="TreeGrafter"/>
</dbReference>
<dbReference type="GO" id="GO:0008670">
    <property type="term" value="F:2,4-dienoyl-CoA reductase (NADPH) activity"/>
    <property type="evidence" value="ECO:0007669"/>
    <property type="project" value="TreeGrafter"/>
</dbReference>
<dbReference type="AlphaFoldDB" id="A0A2N9AM75"/>
<keyword evidence="5" id="KW-0288">FMN</keyword>
<comment type="similarity">
    <text evidence="3">In the N-terminal section; belongs to the NADH:flavin oxidoreductase/NADH oxidase family.</text>
</comment>
<dbReference type="PANTHER" id="PTHR42917:SF2">
    <property type="entry name" value="2,4-DIENOYL-COA REDUCTASE [(2E)-ENOYL-COA-PRODUCING]"/>
    <property type="match status" value="1"/>
</dbReference>
<reference evidence="13" key="1">
    <citation type="submission" date="2017-10" db="EMBL/GenBank/DDBJ databases">
        <authorList>
            <person name="Regsiter A."/>
            <person name="William W."/>
        </authorList>
    </citation>
    <scope>NUCLEOTIDE SEQUENCE [LARGE SCALE GENOMIC DNA]</scope>
</reference>
<dbReference type="PANTHER" id="PTHR42917">
    <property type="entry name" value="2,4-DIENOYL-COA REDUCTASE"/>
    <property type="match status" value="1"/>
</dbReference>